<keyword evidence="3" id="KW-1185">Reference proteome</keyword>
<evidence type="ECO:0000313" key="2">
    <source>
        <dbReference type="EMBL" id="TWU33835.1"/>
    </source>
</evidence>
<evidence type="ECO:0000313" key="3">
    <source>
        <dbReference type="Proteomes" id="UP000319143"/>
    </source>
</evidence>
<keyword evidence="1" id="KW-1133">Transmembrane helix</keyword>
<dbReference type="AlphaFoldDB" id="A0A5C6DC86"/>
<keyword evidence="1" id="KW-0472">Membrane</keyword>
<proteinExistence type="predicted"/>
<reference evidence="2 3" key="1">
    <citation type="submission" date="2019-02" db="EMBL/GenBank/DDBJ databases">
        <title>Deep-cultivation of Planctomycetes and their phenomic and genomic characterization uncovers novel biology.</title>
        <authorList>
            <person name="Wiegand S."/>
            <person name="Jogler M."/>
            <person name="Boedeker C."/>
            <person name="Pinto D."/>
            <person name="Vollmers J."/>
            <person name="Rivas-Marin E."/>
            <person name="Kohn T."/>
            <person name="Peeters S.H."/>
            <person name="Heuer A."/>
            <person name="Rast P."/>
            <person name="Oberbeckmann S."/>
            <person name="Bunk B."/>
            <person name="Jeske O."/>
            <person name="Meyerdierks A."/>
            <person name="Storesund J.E."/>
            <person name="Kallscheuer N."/>
            <person name="Luecker S."/>
            <person name="Lage O.M."/>
            <person name="Pohl T."/>
            <person name="Merkel B.J."/>
            <person name="Hornburger P."/>
            <person name="Mueller R.-W."/>
            <person name="Bruemmer F."/>
            <person name="Labrenz M."/>
            <person name="Spormann A.M."/>
            <person name="Op Den Camp H."/>
            <person name="Overmann J."/>
            <person name="Amann R."/>
            <person name="Jetten M.S.M."/>
            <person name="Mascher T."/>
            <person name="Medema M.H."/>
            <person name="Devos D.P."/>
            <person name="Kaster A.-K."/>
            <person name="Ovreas L."/>
            <person name="Rohde M."/>
            <person name="Galperin M.Y."/>
            <person name="Jogler C."/>
        </authorList>
    </citation>
    <scope>NUCLEOTIDE SEQUENCE [LARGE SCALE GENOMIC DNA]</scope>
    <source>
        <strain evidence="2 3">Poly41</strain>
    </source>
</reference>
<evidence type="ECO:0000256" key="1">
    <source>
        <dbReference type="SAM" id="Phobius"/>
    </source>
</evidence>
<gene>
    <name evidence="2" type="ORF">Poly41_48340</name>
</gene>
<dbReference type="EMBL" id="SJPV01000009">
    <property type="protein sequence ID" value="TWU33835.1"/>
    <property type="molecule type" value="Genomic_DNA"/>
</dbReference>
<dbReference type="OrthoDB" id="291505at2"/>
<keyword evidence="1" id="KW-0812">Transmembrane</keyword>
<sequence length="67" mass="7245">MKYVTSVLAGIALLAIVIFSIQNLEAIDVSFLAWSMSISKVIVIVGAYLLGMISGWGLVELTKRAMQ</sequence>
<protein>
    <recommendedName>
        <fullName evidence="4">Lipopolysaccharide assembly protein A domain-containing protein</fullName>
    </recommendedName>
</protein>
<feature type="transmembrane region" description="Helical" evidence="1">
    <location>
        <begin position="36"/>
        <end position="59"/>
    </location>
</feature>
<comment type="caution">
    <text evidence="2">The sequence shown here is derived from an EMBL/GenBank/DDBJ whole genome shotgun (WGS) entry which is preliminary data.</text>
</comment>
<name>A0A5C6DC86_9BACT</name>
<dbReference type="Proteomes" id="UP000319143">
    <property type="component" value="Unassembled WGS sequence"/>
</dbReference>
<evidence type="ECO:0008006" key="4">
    <source>
        <dbReference type="Google" id="ProtNLM"/>
    </source>
</evidence>
<organism evidence="2 3">
    <name type="scientific">Novipirellula artificiosorum</name>
    <dbReference type="NCBI Taxonomy" id="2528016"/>
    <lineage>
        <taxon>Bacteria</taxon>
        <taxon>Pseudomonadati</taxon>
        <taxon>Planctomycetota</taxon>
        <taxon>Planctomycetia</taxon>
        <taxon>Pirellulales</taxon>
        <taxon>Pirellulaceae</taxon>
        <taxon>Novipirellula</taxon>
    </lineage>
</organism>
<accession>A0A5C6DC86</accession>
<dbReference type="RefSeq" id="WP_146529244.1">
    <property type="nucleotide sequence ID" value="NZ_SJPV01000009.1"/>
</dbReference>